<evidence type="ECO:0000313" key="2">
    <source>
        <dbReference type="EMBL" id="MEQ2444084.1"/>
    </source>
</evidence>
<dbReference type="EMBL" id="JBBMFK010000019">
    <property type="protein sequence ID" value="MEQ2444084.1"/>
    <property type="molecule type" value="Genomic_DNA"/>
</dbReference>
<gene>
    <name evidence="2" type="ORF">WMO64_11485</name>
</gene>
<name>A0ABV1E9U4_9FIRM</name>
<protein>
    <submittedName>
        <fullName evidence="2">Amidase domain-containing protein</fullName>
    </submittedName>
</protein>
<dbReference type="InterPro" id="IPR024301">
    <property type="entry name" value="Amidase_6"/>
</dbReference>
<reference evidence="2 3" key="1">
    <citation type="submission" date="2024-03" db="EMBL/GenBank/DDBJ databases">
        <title>Human intestinal bacterial collection.</title>
        <authorList>
            <person name="Pauvert C."/>
            <person name="Hitch T.C.A."/>
            <person name="Clavel T."/>
        </authorList>
    </citation>
    <scope>NUCLEOTIDE SEQUENCE [LARGE SCALE GENOMIC DNA]</scope>
    <source>
        <strain evidence="2 3">CLA-AP-H29</strain>
    </source>
</reference>
<dbReference type="PANTHER" id="PTHR40032">
    <property type="entry name" value="EXPORTED PROTEIN-RELATED"/>
    <property type="match status" value="1"/>
</dbReference>
<dbReference type="RefSeq" id="WP_349232063.1">
    <property type="nucleotide sequence ID" value="NZ_JBBMFK010000019.1"/>
</dbReference>
<feature type="domain" description="Putative amidase" evidence="1">
    <location>
        <begin position="100"/>
        <end position="255"/>
    </location>
</feature>
<organism evidence="2 3">
    <name type="scientific">Pseudoflavonifractor intestinihominis</name>
    <dbReference type="NCBI Taxonomy" id="3133171"/>
    <lineage>
        <taxon>Bacteria</taxon>
        <taxon>Bacillati</taxon>
        <taxon>Bacillota</taxon>
        <taxon>Clostridia</taxon>
        <taxon>Eubacteriales</taxon>
        <taxon>Oscillospiraceae</taxon>
        <taxon>Pseudoflavonifractor</taxon>
    </lineage>
</organism>
<sequence length="272" mass="30908">MANITELLTWQYVDYDLPSAAEINYNVTLIMTEDKWLVASVVAPEEYFDQKYIIGDTEFNLDTKITQFNVRYATEKAEYNAYLENENRISEAPTIIRTSSYDPDKAVAYAQKWAMSRNDAFIDFGNVDCMNFASQCIYAGLGGPENTPDTDYMDKSGSDKTERWYWNDYESWCSCSDFRNYVNGSDAALNTGIYEIENGGQMPFWHTIVGSIAHVNTEAGGEYGHAIVFIGYESPLLKDIYFCAHSTNRLNEKFGLHYPDSPAYVITPESLS</sequence>
<dbReference type="PANTHER" id="PTHR40032:SF1">
    <property type="entry name" value="EXPORTED PROTEIN"/>
    <property type="match status" value="1"/>
</dbReference>
<evidence type="ECO:0000313" key="3">
    <source>
        <dbReference type="Proteomes" id="UP001464378"/>
    </source>
</evidence>
<evidence type="ECO:0000259" key="1">
    <source>
        <dbReference type="Pfam" id="PF12671"/>
    </source>
</evidence>
<dbReference type="Proteomes" id="UP001464378">
    <property type="component" value="Unassembled WGS sequence"/>
</dbReference>
<proteinExistence type="predicted"/>
<dbReference type="Pfam" id="PF12671">
    <property type="entry name" value="Amidase_6"/>
    <property type="match status" value="1"/>
</dbReference>
<comment type="caution">
    <text evidence="2">The sequence shown here is derived from an EMBL/GenBank/DDBJ whole genome shotgun (WGS) entry which is preliminary data.</text>
</comment>
<accession>A0ABV1E9U4</accession>
<keyword evidence="3" id="KW-1185">Reference proteome</keyword>